<sequence>MTHPPPPPPGPGDYNINILFAGAHVPGSPFRAAVRAPFDASKVTCSGPGLEGATAGQAGHFRVDCSRAGSAELTIGIASEAGARAEVRVEDNGDGTYTIAYTPLSPGVYTVTVEYGGQPVPAAPPTSPTASPWRPGESPAPRSAAPCTWLPHSARGCPIAPTACPWVPHSAHSLPVGAPQCPQPAHGCPIAPIACPWVPHSAHSLPVTAP</sequence>
<proteinExistence type="inferred from homology"/>
<protein>
    <submittedName>
        <fullName evidence="5">Uncharacterized protein</fullName>
    </submittedName>
</protein>
<evidence type="ECO:0000256" key="3">
    <source>
        <dbReference type="PROSITE-ProRule" id="PRU00087"/>
    </source>
</evidence>
<comment type="similarity">
    <text evidence="1">Belongs to the filamin family.</text>
</comment>
<evidence type="ECO:0000256" key="2">
    <source>
        <dbReference type="ARBA" id="ARBA00022737"/>
    </source>
</evidence>
<accession>A0A8B9IT39</accession>
<evidence type="ECO:0000256" key="4">
    <source>
        <dbReference type="SAM" id="MobiDB-lite"/>
    </source>
</evidence>
<reference evidence="5" key="2">
    <citation type="submission" date="2025-09" db="UniProtKB">
        <authorList>
            <consortium name="Ensembl"/>
        </authorList>
    </citation>
    <scope>IDENTIFICATION</scope>
</reference>
<keyword evidence="6" id="KW-1185">Reference proteome</keyword>
<dbReference type="SUPFAM" id="SSF81296">
    <property type="entry name" value="E set domains"/>
    <property type="match status" value="1"/>
</dbReference>
<name>A0A8B9IT39_9PSIT</name>
<dbReference type="SMART" id="SM00557">
    <property type="entry name" value="IG_FLMN"/>
    <property type="match status" value="1"/>
</dbReference>
<evidence type="ECO:0000313" key="5">
    <source>
        <dbReference type="Ensembl" id="ENSACOP00000003476.1"/>
    </source>
</evidence>
<dbReference type="Proteomes" id="UP000694522">
    <property type="component" value="Unplaced"/>
</dbReference>
<organism evidence="5 6">
    <name type="scientific">Amazona collaria</name>
    <name type="common">yellow-billed parrot</name>
    <dbReference type="NCBI Taxonomy" id="241587"/>
    <lineage>
        <taxon>Eukaryota</taxon>
        <taxon>Metazoa</taxon>
        <taxon>Chordata</taxon>
        <taxon>Craniata</taxon>
        <taxon>Vertebrata</taxon>
        <taxon>Euteleostomi</taxon>
        <taxon>Archelosauria</taxon>
        <taxon>Archosauria</taxon>
        <taxon>Dinosauria</taxon>
        <taxon>Saurischia</taxon>
        <taxon>Theropoda</taxon>
        <taxon>Coelurosauria</taxon>
        <taxon>Aves</taxon>
        <taxon>Neognathae</taxon>
        <taxon>Neoaves</taxon>
        <taxon>Telluraves</taxon>
        <taxon>Australaves</taxon>
        <taxon>Psittaciformes</taxon>
        <taxon>Psittacidae</taxon>
        <taxon>Amazona</taxon>
    </lineage>
</organism>
<dbReference type="Pfam" id="PF00630">
    <property type="entry name" value="Filamin"/>
    <property type="match status" value="1"/>
</dbReference>
<dbReference type="PROSITE" id="PS50194">
    <property type="entry name" value="FILAMIN_REPEAT"/>
    <property type="match status" value="2"/>
</dbReference>
<dbReference type="InterPro" id="IPR001298">
    <property type="entry name" value="Filamin/ABP280_rpt"/>
</dbReference>
<feature type="region of interest" description="Disordered" evidence="4">
    <location>
        <begin position="120"/>
        <end position="144"/>
    </location>
</feature>
<dbReference type="InterPro" id="IPR013783">
    <property type="entry name" value="Ig-like_fold"/>
</dbReference>
<dbReference type="InterPro" id="IPR014756">
    <property type="entry name" value="Ig_E-set"/>
</dbReference>
<reference evidence="5" key="1">
    <citation type="submission" date="2025-08" db="UniProtKB">
        <authorList>
            <consortium name="Ensembl"/>
        </authorList>
    </citation>
    <scope>IDENTIFICATION</scope>
</reference>
<dbReference type="InterPro" id="IPR044801">
    <property type="entry name" value="Filamin"/>
</dbReference>
<dbReference type="PANTHER" id="PTHR38537">
    <property type="entry name" value="JITTERBUG, ISOFORM N"/>
    <property type="match status" value="1"/>
</dbReference>
<feature type="repeat" description="Filamin" evidence="3">
    <location>
        <begin position="8"/>
        <end position="34"/>
    </location>
</feature>
<dbReference type="InterPro" id="IPR017868">
    <property type="entry name" value="Filamin/ABP280_repeat-like"/>
</dbReference>
<evidence type="ECO:0000256" key="1">
    <source>
        <dbReference type="ARBA" id="ARBA00009238"/>
    </source>
</evidence>
<evidence type="ECO:0000313" key="6">
    <source>
        <dbReference type="Proteomes" id="UP000694522"/>
    </source>
</evidence>
<dbReference type="GO" id="GO:0030036">
    <property type="term" value="P:actin cytoskeleton organization"/>
    <property type="evidence" value="ECO:0007669"/>
    <property type="project" value="InterPro"/>
</dbReference>
<dbReference type="Gene3D" id="2.60.40.10">
    <property type="entry name" value="Immunoglobulins"/>
    <property type="match status" value="2"/>
</dbReference>
<dbReference type="PANTHER" id="PTHR38537:SF8">
    <property type="entry name" value="FILAMIN-A"/>
    <property type="match status" value="1"/>
</dbReference>
<dbReference type="AlphaFoldDB" id="A0A8B9IT39"/>
<keyword evidence="2" id="KW-0677">Repeat</keyword>
<feature type="repeat" description="Filamin" evidence="3">
    <location>
        <begin position="35"/>
        <end position="129"/>
    </location>
</feature>
<dbReference type="Ensembl" id="ENSACOT00000003603.1">
    <property type="protein sequence ID" value="ENSACOP00000003476.1"/>
    <property type="gene ID" value="ENSACOG00000002446.1"/>
</dbReference>
<dbReference type="GO" id="GO:0051015">
    <property type="term" value="F:actin filament binding"/>
    <property type="evidence" value="ECO:0007669"/>
    <property type="project" value="InterPro"/>
</dbReference>
<dbReference type="FunFam" id="2.60.40.10:FF:000001">
    <property type="entry name" value="Filamin-C isoform b"/>
    <property type="match status" value="1"/>
</dbReference>